<feature type="signal peptide" evidence="1">
    <location>
        <begin position="1"/>
        <end position="23"/>
    </location>
</feature>
<gene>
    <name evidence="2" type="ORF">CHYS00102_LOCUS30332</name>
</gene>
<reference evidence="2" key="1">
    <citation type="submission" date="2021-01" db="EMBL/GenBank/DDBJ databases">
        <authorList>
            <person name="Corre E."/>
            <person name="Pelletier E."/>
            <person name="Niang G."/>
            <person name="Scheremetjew M."/>
            <person name="Finn R."/>
            <person name="Kale V."/>
            <person name="Holt S."/>
            <person name="Cochrane G."/>
            <person name="Meng A."/>
            <person name="Brown T."/>
            <person name="Cohen L."/>
        </authorList>
    </citation>
    <scope>NUCLEOTIDE SEQUENCE</scope>
    <source>
        <strain evidence="2">308</strain>
    </source>
</reference>
<accession>A0A7S1C1S6</accession>
<keyword evidence="1" id="KW-0732">Signal</keyword>
<feature type="chain" id="PRO_5030716912" evidence="1">
    <location>
        <begin position="24"/>
        <end position="162"/>
    </location>
</feature>
<name>A0A7S1C1S6_9STRA</name>
<proteinExistence type="predicted"/>
<sequence>MVRTPKFLFTLCLSLLLLLPARSQFGLPPTGVAEVEEGDAPQILSEEDAANIAELIKKAKTDPQTQELLVRLKDDMNTEIQELRKLPQEEILGALKLTYEEITMLDYLFQDPNRALVEMEKEGMIDPKRVAEYKKDPALLEKDTKRAHYFQFVSLAVVGGFM</sequence>
<dbReference type="EMBL" id="HBFR01041513">
    <property type="protein sequence ID" value="CAD8903113.1"/>
    <property type="molecule type" value="Transcribed_RNA"/>
</dbReference>
<organism evidence="2">
    <name type="scientific">Corethron hystrix</name>
    <dbReference type="NCBI Taxonomy" id="216773"/>
    <lineage>
        <taxon>Eukaryota</taxon>
        <taxon>Sar</taxon>
        <taxon>Stramenopiles</taxon>
        <taxon>Ochrophyta</taxon>
        <taxon>Bacillariophyta</taxon>
        <taxon>Coscinodiscophyceae</taxon>
        <taxon>Corethrophycidae</taxon>
        <taxon>Corethrales</taxon>
        <taxon>Corethraceae</taxon>
        <taxon>Corethron</taxon>
    </lineage>
</organism>
<evidence type="ECO:0000313" key="2">
    <source>
        <dbReference type="EMBL" id="CAD8903113.1"/>
    </source>
</evidence>
<dbReference type="AlphaFoldDB" id="A0A7S1C1S6"/>
<evidence type="ECO:0000256" key="1">
    <source>
        <dbReference type="SAM" id="SignalP"/>
    </source>
</evidence>
<protein>
    <submittedName>
        <fullName evidence="2">Uncharacterized protein</fullName>
    </submittedName>
</protein>